<proteinExistence type="predicted"/>
<dbReference type="EMBL" id="FQ790271">
    <property type="protein sequence ID" value="CCD44712.1"/>
    <property type="molecule type" value="Genomic_DNA"/>
</dbReference>
<dbReference type="Proteomes" id="UP000008177">
    <property type="component" value="Unplaced contigs"/>
</dbReference>
<organism evidence="1 2">
    <name type="scientific">Botryotinia fuckeliana (strain T4)</name>
    <name type="common">Noble rot fungus</name>
    <name type="synonym">Botrytis cinerea</name>
    <dbReference type="NCBI Taxonomy" id="999810"/>
    <lineage>
        <taxon>Eukaryota</taxon>
        <taxon>Fungi</taxon>
        <taxon>Dikarya</taxon>
        <taxon>Ascomycota</taxon>
        <taxon>Pezizomycotina</taxon>
        <taxon>Leotiomycetes</taxon>
        <taxon>Helotiales</taxon>
        <taxon>Sclerotiniaceae</taxon>
        <taxon>Botrytis</taxon>
    </lineage>
</organism>
<dbReference type="AlphaFoldDB" id="G2XW42"/>
<evidence type="ECO:0000313" key="1">
    <source>
        <dbReference type="EMBL" id="CCD44712.1"/>
    </source>
</evidence>
<accession>G2XW42</accession>
<name>G2XW42_BOTF4</name>
<dbReference type="HOGENOM" id="CLU_3013904_0_0_1"/>
<evidence type="ECO:0000313" key="2">
    <source>
        <dbReference type="Proteomes" id="UP000008177"/>
    </source>
</evidence>
<gene>
    <name evidence="1" type="ORF">BofuT4_uP056130.1</name>
</gene>
<reference evidence="2" key="1">
    <citation type="journal article" date="2011" name="PLoS Genet.">
        <title>Genomic analysis of the necrotrophic fungal pathogens Sclerotinia sclerotiorum and Botrytis cinerea.</title>
        <authorList>
            <person name="Amselem J."/>
            <person name="Cuomo C.A."/>
            <person name="van Kan J.A."/>
            <person name="Viaud M."/>
            <person name="Benito E.P."/>
            <person name="Couloux A."/>
            <person name="Coutinho P.M."/>
            <person name="de Vries R.P."/>
            <person name="Dyer P.S."/>
            <person name="Fillinger S."/>
            <person name="Fournier E."/>
            <person name="Gout L."/>
            <person name="Hahn M."/>
            <person name="Kohn L."/>
            <person name="Lapalu N."/>
            <person name="Plummer K.M."/>
            <person name="Pradier J.M."/>
            <person name="Quevillon E."/>
            <person name="Sharon A."/>
            <person name="Simon A."/>
            <person name="ten Have A."/>
            <person name="Tudzynski B."/>
            <person name="Tudzynski P."/>
            <person name="Wincker P."/>
            <person name="Andrew M."/>
            <person name="Anthouard V."/>
            <person name="Beever R.E."/>
            <person name="Beffa R."/>
            <person name="Benoit I."/>
            <person name="Bouzid O."/>
            <person name="Brault B."/>
            <person name="Chen Z."/>
            <person name="Choquer M."/>
            <person name="Collemare J."/>
            <person name="Cotton P."/>
            <person name="Danchin E.G."/>
            <person name="Da Silva C."/>
            <person name="Gautier A."/>
            <person name="Giraud C."/>
            <person name="Giraud T."/>
            <person name="Gonzalez C."/>
            <person name="Grossetete S."/>
            <person name="Guldener U."/>
            <person name="Henrissat B."/>
            <person name="Howlett B.J."/>
            <person name="Kodira C."/>
            <person name="Kretschmer M."/>
            <person name="Lappartient A."/>
            <person name="Leroch M."/>
            <person name="Levis C."/>
            <person name="Mauceli E."/>
            <person name="Neuveglise C."/>
            <person name="Oeser B."/>
            <person name="Pearson M."/>
            <person name="Poulain J."/>
            <person name="Poussereau N."/>
            <person name="Quesneville H."/>
            <person name="Rascle C."/>
            <person name="Schumacher J."/>
            <person name="Segurens B."/>
            <person name="Sexton A."/>
            <person name="Silva E."/>
            <person name="Sirven C."/>
            <person name="Soanes D.M."/>
            <person name="Talbot N.J."/>
            <person name="Templeton M."/>
            <person name="Yandava C."/>
            <person name="Yarden O."/>
            <person name="Zeng Q."/>
            <person name="Rollins J.A."/>
            <person name="Lebrun M.H."/>
            <person name="Dickman M."/>
        </authorList>
    </citation>
    <scope>NUCLEOTIDE SEQUENCE [LARGE SCALE GENOMIC DNA]</scope>
    <source>
        <strain evidence="2">T4</strain>
    </source>
</reference>
<sequence>MIVTAPGNNWFLKWSNFNQLIFNFRIVISQSKINNATGLHYAYGISIVLTEFVSLD</sequence>
<protein>
    <submittedName>
        <fullName evidence="1">Uncharacterized protein</fullName>
    </submittedName>
</protein>
<dbReference type="InParanoid" id="G2XW42"/>